<evidence type="ECO:0000313" key="2">
    <source>
        <dbReference type="Proteomes" id="UP000502041"/>
    </source>
</evidence>
<organism evidence="1 2">
    <name type="scientific">Polaromonas vacuolata</name>
    <dbReference type="NCBI Taxonomy" id="37448"/>
    <lineage>
        <taxon>Bacteria</taxon>
        <taxon>Pseudomonadati</taxon>
        <taxon>Pseudomonadota</taxon>
        <taxon>Betaproteobacteria</taxon>
        <taxon>Burkholderiales</taxon>
        <taxon>Comamonadaceae</taxon>
        <taxon>Polaromonas</taxon>
    </lineage>
</organism>
<accession>A0A6H2HBJ7</accession>
<reference evidence="1 2" key="1">
    <citation type="submission" date="2020-04" db="EMBL/GenBank/DDBJ databases">
        <title>Complete genome of a Psychrophilic, Marine, Gas Vacuolate Bacterium Polaromonas vacuolata KCTC 22033T.</title>
        <authorList>
            <person name="Hwang K."/>
            <person name="Kim K.M."/>
        </authorList>
    </citation>
    <scope>NUCLEOTIDE SEQUENCE [LARGE SCALE GENOMIC DNA]</scope>
    <source>
        <strain evidence="1 2">KCTC 22033</strain>
    </source>
</reference>
<gene>
    <name evidence="1" type="ORF">HC248_02453</name>
</gene>
<dbReference type="AlphaFoldDB" id="A0A6H2HBJ7"/>
<sequence>MLVLYEVENKKPRLYKGYKMKCGSGFAHLTISILNLLNPLSVQLGGFFLSTFCHKRLLVFKS</sequence>
<name>A0A6H2HBJ7_9BURK</name>
<dbReference type="Proteomes" id="UP000502041">
    <property type="component" value="Chromosome"/>
</dbReference>
<dbReference type="KEGG" id="pvac:HC248_02453"/>
<dbReference type="EMBL" id="CP051461">
    <property type="protein sequence ID" value="QJC57137.1"/>
    <property type="molecule type" value="Genomic_DNA"/>
</dbReference>
<proteinExistence type="predicted"/>
<protein>
    <submittedName>
        <fullName evidence="1">Uncharacterized protein</fullName>
    </submittedName>
</protein>
<keyword evidence="2" id="KW-1185">Reference proteome</keyword>
<evidence type="ECO:0000313" key="1">
    <source>
        <dbReference type="EMBL" id="QJC57137.1"/>
    </source>
</evidence>